<evidence type="ECO:0000313" key="2">
    <source>
        <dbReference type="Proteomes" id="UP000356253"/>
    </source>
</evidence>
<keyword evidence="2" id="KW-1185">Reference proteome</keyword>
<reference evidence="1" key="1">
    <citation type="submission" date="2019-09" db="EMBL/GenBank/DDBJ databases">
        <authorList>
            <person name="Rodrigo-Torres L."/>
            <person name="Arahal R. D."/>
            <person name="Lucena T."/>
        </authorList>
    </citation>
    <scope>NUCLEOTIDE SEQUENCE</scope>
    <source>
        <strain evidence="1">ISS653</strain>
    </source>
</reference>
<evidence type="ECO:0000313" key="1">
    <source>
        <dbReference type="EMBL" id="VVV02006.1"/>
    </source>
</evidence>
<protein>
    <submittedName>
        <fullName evidence="1">Outer membrane porin F</fullName>
    </submittedName>
</protein>
<organism evidence="1 2">
    <name type="scientific">Mesonia oceanica</name>
    <dbReference type="NCBI Taxonomy" id="2687242"/>
    <lineage>
        <taxon>Bacteria</taxon>
        <taxon>Pseudomonadati</taxon>
        <taxon>Bacteroidota</taxon>
        <taxon>Flavobacteriia</taxon>
        <taxon>Flavobacteriales</taxon>
        <taxon>Flavobacteriaceae</taxon>
        <taxon>Mesonia</taxon>
    </lineage>
</organism>
<sequence>MMIKKYLLVGSFLASGFLVAQNQNTEEADQLFANYQYVDAIDEYLELVDKGKANSYVYKQLGDSYYRIFNIQEAAKWYSKAVQKKQDAETYYNYAQTLKSQGKYKEANEQLDKFAELKPKDPRAIAHLKNPNYIPKLSSDDAKFTVEKLPYSSKEFTDFGPIAVGNTLYFVSTRNKSNKKDKWSNQPFLDIFQVDLNGKAEPEPVENINTNHHDGPVTISKDGNLMVFSKDGHEEGLYKKGKGRTKIAQQGLYLAKKVNGEWEYIKPLSINSSAYSVTHPALSDDGKTLYFASDMPGGLGDTDLWKVEFSEDSLGKPVNLGDKINTPAKEGFPSVRENVLYFSTNGRQGLGGFDVFSFDLEEEEKAENMGAPINTEKDDFSFSMDMENKNGYFASNRDGIDQLYIAKGICKAELLNLIKDEKTQALIANAEVAILDEQGNKITTTKTNAEGKVSFEVSCEHPYQLEISNPGYETKMLMIEKPVDGVNEKEILLTPEEVEITETEVKLDNIYFEFDRSFITQQGAKELDKLVRVMQKYPTMNIMVKSHTDSKGSASYNKKLSNERAQSTVQYLISRGISKDRLSGQGMGSTEPKIDCGANCTEEEDAQNRRSEFIIVKE</sequence>
<dbReference type="Proteomes" id="UP000356253">
    <property type="component" value="Unassembled WGS sequence"/>
</dbReference>
<name>A0AC61YBZ3_9FLAO</name>
<gene>
    <name evidence="1" type="primary">oprF_8</name>
    <name evidence="1" type="ORF">FVB9532_03301</name>
</gene>
<dbReference type="EMBL" id="CABVMM010000014">
    <property type="protein sequence ID" value="VVV02006.1"/>
    <property type="molecule type" value="Genomic_DNA"/>
</dbReference>
<accession>A0AC61YBZ3</accession>
<proteinExistence type="predicted"/>
<comment type="caution">
    <text evidence="1">The sequence shown here is derived from an EMBL/GenBank/DDBJ whole genome shotgun (WGS) entry which is preliminary data.</text>
</comment>